<feature type="transmembrane region" description="Helical" evidence="1">
    <location>
        <begin position="56"/>
        <end position="79"/>
    </location>
</feature>
<dbReference type="Gene3D" id="1.20.144.10">
    <property type="entry name" value="Phosphatidic acid phosphatase type 2/haloperoxidase"/>
    <property type="match status" value="1"/>
</dbReference>
<protein>
    <submittedName>
        <fullName evidence="3">Phosphatase PAP2 family protein</fullName>
    </submittedName>
</protein>
<dbReference type="PANTHER" id="PTHR14969:SF13">
    <property type="entry name" value="AT30094P"/>
    <property type="match status" value="1"/>
</dbReference>
<dbReference type="RefSeq" id="WP_379925441.1">
    <property type="nucleotide sequence ID" value="NZ_JBHTJI010000001.1"/>
</dbReference>
<dbReference type="EMBL" id="JBHTJI010000001">
    <property type="protein sequence ID" value="MFD0989852.1"/>
    <property type="molecule type" value="Genomic_DNA"/>
</dbReference>
<proteinExistence type="predicted"/>
<reference evidence="4" key="1">
    <citation type="journal article" date="2019" name="Int. J. Syst. Evol. Microbiol.">
        <title>The Global Catalogue of Microorganisms (GCM) 10K type strain sequencing project: providing services to taxonomists for standard genome sequencing and annotation.</title>
        <authorList>
            <consortium name="The Broad Institute Genomics Platform"/>
            <consortium name="The Broad Institute Genome Sequencing Center for Infectious Disease"/>
            <person name="Wu L."/>
            <person name="Ma J."/>
        </authorList>
    </citation>
    <scope>NUCLEOTIDE SEQUENCE [LARGE SCALE GENOMIC DNA]</scope>
    <source>
        <strain evidence="4">CCUG 62414</strain>
    </source>
</reference>
<feature type="transmembrane region" description="Helical" evidence="1">
    <location>
        <begin position="244"/>
        <end position="264"/>
    </location>
</feature>
<dbReference type="SUPFAM" id="SSF48317">
    <property type="entry name" value="Acid phosphatase/Vanadium-dependent haloperoxidase"/>
    <property type="match status" value="1"/>
</dbReference>
<sequence length="268" mass="30427">MNLKLKLLIPSFLLLLLIYLYFIIFNNGANYTYAYINIQKDLFFFLNNKLSQYPNLQFNLTQLGDVIIFFPFLSIFIIYAPKVWDALLISAIISLIVSATLKKLFAVPRPAAIFNNDSFSIIGKTLTGHTSLPSGHSIATFIVITIVLYAFMPKKHKKLWYIFMLLLGLIIAFSRVGVGAHYPLDVIIGSTIGYIVTIIGIKISNVVNLFSCIKNKKNYPIFMLVLAVWSFFIIKKIIDLNLPIFYISLLALVVTLYLITSTYVKKTN</sequence>
<evidence type="ECO:0000313" key="3">
    <source>
        <dbReference type="EMBL" id="MFD0989852.1"/>
    </source>
</evidence>
<dbReference type="InterPro" id="IPR036938">
    <property type="entry name" value="PAP2/HPO_sf"/>
</dbReference>
<dbReference type="Pfam" id="PF01569">
    <property type="entry name" value="PAP2"/>
    <property type="match status" value="1"/>
</dbReference>
<feature type="transmembrane region" description="Helical" evidence="1">
    <location>
        <begin position="159"/>
        <end position="180"/>
    </location>
</feature>
<feature type="transmembrane region" description="Helical" evidence="1">
    <location>
        <begin position="186"/>
        <end position="207"/>
    </location>
</feature>
<gene>
    <name evidence="3" type="ORF">ACFQ1R_07080</name>
</gene>
<organism evidence="3 4">
    <name type="scientific">Mariniflexile jejuense</name>
    <dbReference type="NCBI Taxonomy" id="1173582"/>
    <lineage>
        <taxon>Bacteria</taxon>
        <taxon>Pseudomonadati</taxon>
        <taxon>Bacteroidota</taxon>
        <taxon>Flavobacteriia</taxon>
        <taxon>Flavobacteriales</taxon>
        <taxon>Flavobacteriaceae</taxon>
        <taxon>Mariniflexile</taxon>
    </lineage>
</organism>
<keyword evidence="4" id="KW-1185">Reference proteome</keyword>
<evidence type="ECO:0000256" key="1">
    <source>
        <dbReference type="SAM" id="Phobius"/>
    </source>
</evidence>
<comment type="caution">
    <text evidence="3">The sequence shown here is derived from an EMBL/GenBank/DDBJ whole genome shotgun (WGS) entry which is preliminary data.</text>
</comment>
<evidence type="ECO:0000313" key="4">
    <source>
        <dbReference type="Proteomes" id="UP001597061"/>
    </source>
</evidence>
<name>A0ABW3JKE2_9FLAO</name>
<dbReference type="InterPro" id="IPR000326">
    <property type="entry name" value="PAP2/HPO"/>
</dbReference>
<evidence type="ECO:0000259" key="2">
    <source>
        <dbReference type="SMART" id="SM00014"/>
    </source>
</evidence>
<keyword evidence="1" id="KW-1133">Transmembrane helix</keyword>
<feature type="transmembrane region" description="Helical" evidence="1">
    <location>
        <begin position="12"/>
        <end position="36"/>
    </location>
</feature>
<feature type="transmembrane region" description="Helical" evidence="1">
    <location>
        <begin position="134"/>
        <end position="152"/>
    </location>
</feature>
<dbReference type="PANTHER" id="PTHR14969">
    <property type="entry name" value="SPHINGOSINE-1-PHOSPHATE PHOSPHOHYDROLASE"/>
    <property type="match status" value="1"/>
</dbReference>
<dbReference type="Proteomes" id="UP001597061">
    <property type="component" value="Unassembled WGS sequence"/>
</dbReference>
<keyword evidence="1" id="KW-0812">Transmembrane</keyword>
<keyword evidence="1" id="KW-0472">Membrane</keyword>
<dbReference type="CDD" id="cd01610">
    <property type="entry name" value="PAP2_like"/>
    <property type="match status" value="1"/>
</dbReference>
<feature type="domain" description="Phosphatidic acid phosphatase type 2/haloperoxidase" evidence="2">
    <location>
        <begin position="83"/>
        <end position="201"/>
    </location>
</feature>
<accession>A0ABW3JKE2</accession>
<feature type="transmembrane region" description="Helical" evidence="1">
    <location>
        <begin position="219"/>
        <end position="238"/>
    </location>
</feature>
<feature type="transmembrane region" description="Helical" evidence="1">
    <location>
        <begin position="86"/>
        <end position="105"/>
    </location>
</feature>
<dbReference type="SMART" id="SM00014">
    <property type="entry name" value="acidPPc"/>
    <property type="match status" value="1"/>
</dbReference>